<gene>
    <name evidence="2" type="ORF">E2C01_001031</name>
</gene>
<keyword evidence="1" id="KW-0472">Membrane</keyword>
<dbReference type="Proteomes" id="UP000324222">
    <property type="component" value="Unassembled WGS sequence"/>
</dbReference>
<evidence type="ECO:0000256" key="1">
    <source>
        <dbReference type="SAM" id="Phobius"/>
    </source>
</evidence>
<keyword evidence="3" id="KW-1185">Reference proteome</keyword>
<reference evidence="2 3" key="1">
    <citation type="submission" date="2019-05" db="EMBL/GenBank/DDBJ databases">
        <title>Another draft genome of Portunus trituberculatus and its Hox gene families provides insights of decapod evolution.</title>
        <authorList>
            <person name="Jeong J.-H."/>
            <person name="Song I."/>
            <person name="Kim S."/>
            <person name="Choi T."/>
            <person name="Kim D."/>
            <person name="Ryu S."/>
            <person name="Kim W."/>
        </authorList>
    </citation>
    <scope>NUCLEOTIDE SEQUENCE [LARGE SCALE GENOMIC DNA]</scope>
    <source>
        <tissue evidence="2">Muscle</tissue>
    </source>
</reference>
<dbReference type="AlphaFoldDB" id="A0A5B7CGR3"/>
<accession>A0A5B7CGR3</accession>
<comment type="caution">
    <text evidence="2">The sequence shown here is derived from an EMBL/GenBank/DDBJ whole genome shotgun (WGS) entry which is preliminary data.</text>
</comment>
<sequence length="111" mass="12202">MVSQGTTASVRAQFGPRNIRPRDGASYSYSQKTYLYINAVSLLLPTLNGACEGDVGLQALWHVLTEHHLATIDSTVTAAITTVAGNTFVTCWMLGRRLLLLLLFLFMLLIM</sequence>
<name>A0A5B7CGR3_PORTR</name>
<dbReference type="EMBL" id="VSRR010000030">
    <property type="protein sequence ID" value="MPC08445.1"/>
    <property type="molecule type" value="Genomic_DNA"/>
</dbReference>
<keyword evidence="1" id="KW-1133">Transmembrane helix</keyword>
<proteinExistence type="predicted"/>
<protein>
    <submittedName>
        <fullName evidence="2">Uncharacterized protein</fullName>
    </submittedName>
</protein>
<evidence type="ECO:0000313" key="2">
    <source>
        <dbReference type="EMBL" id="MPC08445.1"/>
    </source>
</evidence>
<organism evidence="2 3">
    <name type="scientific">Portunus trituberculatus</name>
    <name type="common">Swimming crab</name>
    <name type="synonym">Neptunus trituberculatus</name>
    <dbReference type="NCBI Taxonomy" id="210409"/>
    <lineage>
        <taxon>Eukaryota</taxon>
        <taxon>Metazoa</taxon>
        <taxon>Ecdysozoa</taxon>
        <taxon>Arthropoda</taxon>
        <taxon>Crustacea</taxon>
        <taxon>Multicrustacea</taxon>
        <taxon>Malacostraca</taxon>
        <taxon>Eumalacostraca</taxon>
        <taxon>Eucarida</taxon>
        <taxon>Decapoda</taxon>
        <taxon>Pleocyemata</taxon>
        <taxon>Brachyura</taxon>
        <taxon>Eubrachyura</taxon>
        <taxon>Portunoidea</taxon>
        <taxon>Portunidae</taxon>
        <taxon>Portuninae</taxon>
        <taxon>Portunus</taxon>
    </lineage>
</organism>
<feature type="transmembrane region" description="Helical" evidence="1">
    <location>
        <begin position="92"/>
        <end position="110"/>
    </location>
</feature>
<keyword evidence="1" id="KW-0812">Transmembrane</keyword>
<evidence type="ECO:0000313" key="3">
    <source>
        <dbReference type="Proteomes" id="UP000324222"/>
    </source>
</evidence>